<dbReference type="NCBIfam" id="NF002332">
    <property type="entry name" value="PRK01293.1"/>
    <property type="match status" value="1"/>
</dbReference>
<evidence type="ECO:0000313" key="5">
    <source>
        <dbReference type="EMBL" id="TWG88831.1"/>
    </source>
</evidence>
<accession>A0A562BUA9</accession>
<dbReference type="GO" id="GO:0016779">
    <property type="term" value="F:nucleotidyltransferase activity"/>
    <property type="evidence" value="ECO:0007669"/>
    <property type="project" value="UniProtKB-KW"/>
</dbReference>
<comment type="caution">
    <text evidence="5">The sequence shown here is derived from an EMBL/GenBank/DDBJ whole genome shotgun (WGS) entry which is preliminary data.</text>
</comment>
<evidence type="ECO:0000313" key="6">
    <source>
        <dbReference type="Proteomes" id="UP000318141"/>
    </source>
</evidence>
<keyword evidence="1 5" id="KW-0808">Transferase</keyword>
<keyword evidence="6" id="KW-1185">Reference proteome</keyword>
<proteinExistence type="predicted"/>
<feature type="domain" description="Phosphoribosyl-dephospho-CoA transferase MdcG N-terminal" evidence="4">
    <location>
        <begin position="5"/>
        <end position="77"/>
    </location>
</feature>
<evidence type="ECO:0000259" key="4">
    <source>
        <dbReference type="Pfam" id="PF20866"/>
    </source>
</evidence>
<feature type="domain" description="Phosphoribosyl-dephospho-CoA transferase MdcG C-terminal" evidence="3">
    <location>
        <begin position="93"/>
        <end position="203"/>
    </location>
</feature>
<dbReference type="EMBL" id="VLJN01000002">
    <property type="protein sequence ID" value="TWG88831.1"/>
    <property type="molecule type" value="Genomic_DNA"/>
</dbReference>
<dbReference type="InterPro" id="IPR048903">
    <property type="entry name" value="MdcG_N"/>
</dbReference>
<evidence type="ECO:0000256" key="1">
    <source>
        <dbReference type="ARBA" id="ARBA00022679"/>
    </source>
</evidence>
<sequence>MQPTPHDLLWLRPGALPAAGGPWPDWADGSWLSEAPVVVRRDARHPGLVSVGVRGHTRGQRHAAWIAPADIVSIVTPRSIARQRRWRTWPGLPALPAIVALDRVAAVLDDAGLDWGVGGSVGFALASGIDVLRPSSDVDVVVHAPAPLSASHEGVLASLLAAGMPVDIQVATPHGGFSWRERHRTGGRVLLKTGHGPVLCDDPWAPPA</sequence>
<reference evidence="5 6" key="1">
    <citation type="submission" date="2019-07" db="EMBL/GenBank/DDBJ databases">
        <title>Genome sequencing of lignin-degrading bacterial isolates.</title>
        <authorList>
            <person name="Gladden J."/>
        </authorList>
    </citation>
    <scope>NUCLEOTIDE SEQUENCE [LARGE SCALE GENOMIC DNA]</scope>
    <source>
        <strain evidence="5 6">J11</strain>
    </source>
</reference>
<dbReference type="InterPro" id="IPR017557">
    <property type="entry name" value="Holo-ACP_synthase"/>
</dbReference>
<name>A0A562BUA9_9BURK</name>
<dbReference type="Pfam" id="PF10620">
    <property type="entry name" value="MdcG"/>
    <property type="match status" value="1"/>
</dbReference>
<dbReference type="Proteomes" id="UP000318141">
    <property type="component" value="Unassembled WGS sequence"/>
</dbReference>
<protein>
    <submittedName>
        <fullName evidence="5">Phosphoribosyl-dephospho-CoA transferase</fullName>
    </submittedName>
</protein>
<keyword evidence="2" id="KW-0548">Nucleotidyltransferase</keyword>
<dbReference type="AlphaFoldDB" id="A0A562BUA9"/>
<evidence type="ECO:0000259" key="3">
    <source>
        <dbReference type="Pfam" id="PF10620"/>
    </source>
</evidence>
<evidence type="ECO:0000256" key="2">
    <source>
        <dbReference type="ARBA" id="ARBA00022695"/>
    </source>
</evidence>
<dbReference type="InterPro" id="IPR049180">
    <property type="entry name" value="MdcG_C"/>
</dbReference>
<dbReference type="Pfam" id="PF20866">
    <property type="entry name" value="MdcG_N"/>
    <property type="match status" value="1"/>
</dbReference>
<dbReference type="NCBIfam" id="TIGR03135">
    <property type="entry name" value="malonate_mdcG"/>
    <property type="match status" value="1"/>
</dbReference>
<gene>
    <name evidence="5" type="ORF">L602_001000000300</name>
</gene>
<organism evidence="5 6">
    <name type="scientific">Cupriavidus gilardii J11</name>
    <dbReference type="NCBI Taxonomy" id="936133"/>
    <lineage>
        <taxon>Bacteria</taxon>
        <taxon>Pseudomonadati</taxon>
        <taxon>Pseudomonadota</taxon>
        <taxon>Betaproteobacteria</taxon>
        <taxon>Burkholderiales</taxon>
        <taxon>Burkholderiaceae</taxon>
        <taxon>Cupriavidus</taxon>
    </lineage>
</organism>